<feature type="domain" description="Oxo-4-hydroxy-4-carboxy-5-ureidoimidazoline decarboxylase" evidence="7">
    <location>
        <begin position="18"/>
        <end position="170"/>
    </location>
</feature>
<dbReference type="NCBIfam" id="TIGR03180">
    <property type="entry name" value="UraD_2"/>
    <property type="match status" value="1"/>
</dbReference>
<dbReference type="Proteomes" id="UP001183226">
    <property type="component" value="Unassembled WGS sequence"/>
</dbReference>
<evidence type="ECO:0000256" key="1">
    <source>
        <dbReference type="ARBA" id="ARBA00001163"/>
    </source>
</evidence>
<comment type="catalytic activity">
    <reaction evidence="1">
        <text>5-hydroxy-2-oxo-4-ureido-2,5-dihydro-1H-imidazole-5-carboxylate + H(+) = (S)-allantoin + CO2</text>
        <dbReference type="Rhea" id="RHEA:26301"/>
        <dbReference type="ChEBI" id="CHEBI:15378"/>
        <dbReference type="ChEBI" id="CHEBI:15678"/>
        <dbReference type="ChEBI" id="CHEBI:16526"/>
        <dbReference type="ChEBI" id="CHEBI:58639"/>
        <dbReference type="EC" id="4.1.1.97"/>
    </reaction>
</comment>
<evidence type="ECO:0000256" key="6">
    <source>
        <dbReference type="ARBA" id="ARBA00023239"/>
    </source>
</evidence>
<sequence>MPDDTAVQSADAGLARVNALAPEEFRAEFGRCLEVDRWVEGLHFRRPFGSRSELLDAADRIARTLTEDEVAAALARHPRIGEPAGGAETEAGWSRGEQSGFTAAEAGLRERFAAVQADYERRFDRIYLVCAANRSARELLDDLTARMGNDAATEERVVAGELRRIALQRVGKVLDS</sequence>
<evidence type="ECO:0000259" key="7">
    <source>
        <dbReference type="Pfam" id="PF09349"/>
    </source>
</evidence>
<accession>A0ABU2KS39</accession>
<gene>
    <name evidence="8" type="primary">uraD</name>
    <name evidence="8" type="ORF">RM446_08265</name>
</gene>
<organism evidence="8 9">
    <name type="scientific">Streptomonospora wellingtoniae</name>
    <dbReference type="NCBI Taxonomy" id="3075544"/>
    <lineage>
        <taxon>Bacteria</taxon>
        <taxon>Bacillati</taxon>
        <taxon>Actinomycetota</taxon>
        <taxon>Actinomycetes</taxon>
        <taxon>Streptosporangiales</taxon>
        <taxon>Nocardiopsidaceae</taxon>
        <taxon>Streptomonospora</taxon>
    </lineage>
</organism>
<dbReference type="RefSeq" id="WP_311544585.1">
    <property type="nucleotide sequence ID" value="NZ_JAVREK010000006.1"/>
</dbReference>
<dbReference type="InterPro" id="IPR018020">
    <property type="entry name" value="OHCU_decarboxylase"/>
</dbReference>
<dbReference type="Pfam" id="PF09349">
    <property type="entry name" value="OHCU_decarbox"/>
    <property type="match status" value="1"/>
</dbReference>
<evidence type="ECO:0000256" key="5">
    <source>
        <dbReference type="ARBA" id="ARBA00022793"/>
    </source>
</evidence>
<evidence type="ECO:0000256" key="2">
    <source>
        <dbReference type="ARBA" id="ARBA00004754"/>
    </source>
</evidence>
<dbReference type="PANTHER" id="PTHR43466">
    <property type="entry name" value="2-OXO-4-HYDROXY-4-CARBOXY-5-UREIDOIMIDAZOLINE DECARBOXYLASE-RELATED"/>
    <property type="match status" value="1"/>
</dbReference>
<dbReference type="NCBIfam" id="NF010372">
    <property type="entry name" value="PRK13798.1"/>
    <property type="match status" value="1"/>
</dbReference>
<dbReference type="GO" id="GO:0051997">
    <property type="term" value="F:2-oxo-4-hydroxy-4-carboxy-5-ureidoimidazoline decarboxylase activity"/>
    <property type="evidence" value="ECO:0007669"/>
    <property type="project" value="UniProtKB-EC"/>
</dbReference>
<protein>
    <recommendedName>
        <fullName evidence="3">2-oxo-4-hydroxy-4-carboxy-5-ureidoimidazoline decarboxylase</fullName>
        <ecNumber evidence="3">4.1.1.97</ecNumber>
    </recommendedName>
</protein>
<keyword evidence="9" id="KW-1185">Reference proteome</keyword>
<keyword evidence="4" id="KW-0659">Purine metabolism</keyword>
<comment type="pathway">
    <text evidence="2">Purine metabolism; urate degradation; (S)-allantoin from urate: step 3/3.</text>
</comment>
<dbReference type="InterPro" id="IPR036778">
    <property type="entry name" value="OHCU_decarboxylase_sf"/>
</dbReference>
<reference evidence="9" key="1">
    <citation type="submission" date="2023-07" db="EMBL/GenBank/DDBJ databases">
        <title>30 novel species of actinomycetes from the DSMZ collection.</title>
        <authorList>
            <person name="Nouioui I."/>
        </authorList>
    </citation>
    <scope>NUCLEOTIDE SEQUENCE [LARGE SCALE GENOMIC DNA]</scope>
    <source>
        <strain evidence="9">DSM 45055</strain>
    </source>
</reference>
<evidence type="ECO:0000313" key="9">
    <source>
        <dbReference type="Proteomes" id="UP001183226"/>
    </source>
</evidence>
<dbReference type="SUPFAM" id="SSF158694">
    <property type="entry name" value="UraD-Like"/>
    <property type="match status" value="1"/>
</dbReference>
<evidence type="ECO:0000313" key="8">
    <source>
        <dbReference type="EMBL" id="MDT0302102.1"/>
    </source>
</evidence>
<evidence type="ECO:0000256" key="3">
    <source>
        <dbReference type="ARBA" id="ARBA00012257"/>
    </source>
</evidence>
<proteinExistence type="predicted"/>
<keyword evidence="6 8" id="KW-0456">Lyase</keyword>
<dbReference type="EMBL" id="JAVREK010000006">
    <property type="protein sequence ID" value="MDT0302102.1"/>
    <property type="molecule type" value="Genomic_DNA"/>
</dbReference>
<name>A0ABU2KS39_9ACTN</name>
<evidence type="ECO:0000256" key="4">
    <source>
        <dbReference type="ARBA" id="ARBA00022631"/>
    </source>
</evidence>
<dbReference type="PANTHER" id="PTHR43466:SF1">
    <property type="entry name" value="2-OXO-4-HYDROXY-4-CARBOXY-5-UREIDOIMIDAZOLINE DECARBOXYLASE-RELATED"/>
    <property type="match status" value="1"/>
</dbReference>
<comment type="caution">
    <text evidence="8">The sequence shown here is derived from an EMBL/GenBank/DDBJ whole genome shotgun (WGS) entry which is preliminary data.</text>
</comment>
<dbReference type="Gene3D" id="1.10.3330.10">
    <property type="entry name" value="Oxo-4-hydroxy-4-carboxy-5-ureidoimidazoline decarboxylase"/>
    <property type="match status" value="1"/>
</dbReference>
<dbReference type="EC" id="4.1.1.97" evidence="3"/>
<dbReference type="InterPro" id="IPR017595">
    <property type="entry name" value="OHCU_decarboxylase-2"/>
</dbReference>
<keyword evidence="5" id="KW-0210">Decarboxylase</keyword>